<dbReference type="EMBL" id="WMIA01000006">
    <property type="protein sequence ID" value="MTF38564.1"/>
    <property type="molecule type" value="Genomic_DNA"/>
</dbReference>
<dbReference type="AlphaFoldDB" id="A0A844GPS5"/>
<protein>
    <submittedName>
        <fullName evidence="2">DUF2214 family protein</fullName>
    </submittedName>
</protein>
<keyword evidence="1" id="KW-0812">Transmembrane</keyword>
<feature type="transmembrane region" description="Helical" evidence="1">
    <location>
        <begin position="6"/>
        <end position="27"/>
    </location>
</feature>
<evidence type="ECO:0000256" key="1">
    <source>
        <dbReference type="SAM" id="Phobius"/>
    </source>
</evidence>
<name>A0A844GPS5_9CHRO</name>
<evidence type="ECO:0000313" key="3">
    <source>
        <dbReference type="Proteomes" id="UP000437131"/>
    </source>
</evidence>
<comment type="caution">
    <text evidence="2">The sequence shown here is derived from an EMBL/GenBank/DDBJ whole genome shotgun (WGS) entry which is preliminary data.</text>
</comment>
<accession>A0A844GPS5</accession>
<feature type="transmembrane region" description="Helical" evidence="1">
    <location>
        <begin position="125"/>
        <end position="145"/>
    </location>
</feature>
<keyword evidence="1" id="KW-1133">Transmembrane helix</keyword>
<feature type="transmembrane region" description="Helical" evidence="1">
    <location>
        <begin position="79"/>
        <end position="104"/>
    </location>
</feature>
<dbReference type="Pfam" id="PF09980">
    <property type="entry name" value="DUF2214"/>
    <property type="match status" value="1"/>
</dbReference>
<dbReference type="RefSeq" id="WP_015219713.1">
    <property type="nucleotide sequence ID" value="NZ_WMIA01000006.1"/>
</dbReference>
<sequence>MWASAITAYFHYLSIGVIFASLAIEFLTLKEKLTTKEAWRIVWADSAYGAAAVVILITGILRVLYFAKDTAYYMHQPVFWAKIALYFIVGTVSLYPTISFILWVKSLLEDKAPEISLNKYKILKGIIAFELVGFTLIPLMASMMARGIGSEWFS</sequence>
<dbReference type="InterPro" id="IPR018706">
    <property type="entry name" value="DUF2214_membrane"/>
</dbReference>
<organism evidence="2 3">
    <name type="scientific">Cyanobacterium aponinum 0216</name>
    <dbReference type="NCBI Taxonomy" id="2676140"/>
    <lineage>
        <taxon>Bacteria</taxon>
        <taxon>Bacillati</taxon>
        <taxon>Cyanobacteriota</taxon>
        <taxon>Cyanophyceae</taxon>
        <taxon>Oscillatoriophycideae</taxon>
        <taxon>Chroococcales</taxon>
        <taxon>Geminocystaceae</taxon>
        <taxon>Cyanobacterium</taxon>
    </lineage>
</organism>
<proteinExistence type="predicted"/>
<keyword evidence="1" id="KW-0472">Membrane</keyword>
<feature type="transmembrane region" description="Helical" evidence="1">
    <location>
        <begin position="47"/>
        <end position="67"/>
    </location>
</feature>
<evidence type="ECO:0000313" key="2">
    <source>
        <dbReference type="EMBL" id="MTF38564.1"/>
    </source>
</evidence>
<dbReference type="Proteomes" id="UP000437131">
    <property type="component" value="Unassembled WGS sequence"/>
</dbReference>
<reference evidence="2 3" key="1">
    <citation type="submission" date="2019-11" db="EMBL/GenBank/DDBJ databases">
        <title>Isolation of a new High Light Tolerant Cyanobacteria.</title>
        <authorList>
            <person name="Dobson Z."/>
            <person name="Vaughn N."/>
            <person name="Vaughn M."/>
            <person name="Fromme P."/>
            <person name="Mazor Y."/>
        </authorList>
    </citation>
    <scope>NUCLEOTIDE SEQUENCE [LARGE SCALE GENOMIC DNA]</scope>
    <source>
        <strain evidence="2 3">0216</strain>
    </source>
</reference>
<gene>
    <name evidence="2" type="ORF">GGC33_06465</name>
</gene>